<dbReference type="Proteomes" id="UP001187203">
    <property type="component" value="Unassembled WGS sequence"/>
</dbReference>
<dbReference type="GeneID" id="303219376"/>
<organism evidence="1 2">
    <name type="scientific">Rhizobium brockwellii</name>
    <dbReference type="NCBI Taxonomy" id="3019932"/>
    <lineage>
        <taxon>Bacteria</taxon>
        <taxon>Pseudomonadati</taxon>
        <taxon>Pseudomonadota</taxon>
        <taxon>Alphaproteobacteria</taxon>
        <taxon>Hyphomicrobiales</taxon>
        <taxon>Rhizobiaceae</taxon>
        <taxon>Rhizobium/Agrobacterium group</taxon>
        <taxon>Rhizobium</taxon>
    </lineage>
</organism>
<keyword evidence="2" id="KW-1185">Reference proteome</keyword>
<gene>
    <name evidence="1" type="ORF">R1523_13255</name>
</gene>
<name>A0ABU3YKU1_9HYPH</name>
<sequence>MQMLQVPVHWQDQSAPDVRLDLVDGNSDLRSVCGFEHRTNEQGQATIVKKAA</sequence>
<proteinExistence type="predicted"/>
<accession>A0ABU3YKU1</accession>
<protein>
    <submittedName>
        <fullName evidence="1">Uncharacterized protein</fullName>
    </submittedName>
</protein>
<evidence type="ECO:0000313" key="2">
    <source>
        <dbReference type="Proteomes" id="UP001187203"/>
    </source>
</evidence>
<comment type="caution">
    <text evidence="1">The sequence shown here is derived from an EMBL/GenBank/DDBJ whole genome shotgun (WGS) entry which is preliminary data.</text>
</comment>
<reference evidence="2" key="1">
    <citation type="journal article" date="2023" name="Int. J. Mol. Sci.">
        <title>Genomic and Metabolic Characterization of Plant Growth-Promoting Rhizobacteria Isolated from Nodules of Clovers Grown in Non-Farmed Soil.</title>
        <authorList>
            <person name="Wojcik M."/>
            <person name="Koper P."/>
            <person name="Zebracki K."/>
            <person name="Marczak M."/>
            <person name="Mazur A."/>
        </authorList>
    </citation>
    <scope>NUCLEOTIDE SEQUENCE [LARGE SCALE GENOMIC DNA]</scope>
    <source>
        <strain evidence="2">KB12</strain>
    </source>
</reference>
<dbReference type="RefSeq" id="WP_171817002.1">
    <property type="nucleotide sequence ID" value="NZ_CP053440.1"/>
</dbReference>
<dbReference type="EMBL" id="JAWJWI010000005">
    <property type="protein sequence ID" value="MDV4186468.1"/>
    <property type="molecule type" value="Genomic_DNA"/>
</dbReference>
<evidence type="ECO:0000313" key="1">
    <source>
        <dbReference type="EMBL" id="MDV4186468.1"/>
    </source>
</evidence>